<dbReference type="Gene3D" id="3.40.50.1240">
    <property type="entry name" value="Phosphoglycerate mutase-like"/>
    <property type="match status" value="1"/>
</dbReference>
<keyword evidence="4" id="KW-1185">Reference proteome</keyword>
<dbReference type="AlphaFoldDB" id="A0A427YUE8"/>
<gene>
    <name evidence="3" type="ORF">EHS25_004522</name>
</gene>
<feature type="region of interest" description="Disordered" evidence="1">
    <location>
        <begin position="1"/>
        <end position="34"/>
    </location>
</feature>
<dbReference type="InterPro" id="IPR050275">
    <property type="entry name" value="PGM_Phosphatase"/>
</dbReference>
<evidence type="ECO:0000256" key="2">
    <source>
        <dbReference type="SAM" id="Phobius"/>
    </source>
</evidence>
<dbReference type="CDD" id="cd07067">
    <property type="entry name" value="HP_PGM_like"/>
    <property type="match status" value="1"/>
</dbReference>
<evidence type="ECO:0000313" key="4">
    <source>
        <dbReference type="Proteomes" id="UP000279259"/>
    </source>
</evidence>
<evidence type="ECO:0000256" key="1">
    <source>
        <dbReference type="SAM" id="MobiDB-lite"/>
    </source>
</evidence>
<keyword evidence="2" id="KW-0472">Membrane</keyword>
<dbReference type="GO" id="GO:0005737">
    <property type="term" value="C:cytoplasm"/>
    <property type="evidence" value="ECO:0007669"/>
    <property type="project" value="TreeGrafter"/>
</dbReference>
<feature type="region of interest" description="Disordered" evidence="1">
    <location>
        <begin position="381"/>
        <end position="417"/>
    </location>
</feature>
<protein>
    <recommendedName>
        <fullName evidence="5">Phosphoglycerate mutase</fullName>
    </recommendedName>
</protein>
<dbReference type="Proteomes" id="UP000279259">
    <property type="component" value="Unassembled WGS sequence"/>
</dbReference>
<feature type="compositionally biased region" description="Low complexity" evidence="1">
    <location>
        <begin position="400"/>
        <end position="417"/>
    </location>
</feature>
<dbReference type="EMBL" id="RSCD01000002">
    <property type="protein sequence ID" value="RSH94717.1"/>
    <property type="molecule type" value="Genomic_DNA"/>
</dbReference>
<dbReference type="SUPFAM" id="SSF53254">
    <property type="entry name" value="Phosphoglycerate mutase-like"/>
    <property type="match status" value="1"/>
</dbReference>
<organism evidence="3 4">
    <name type="scientific">Saitozyma podzolica</name>
    <dbReference type="NCBI Taxonomy" id="1890683"/>
    <lineage>
        <taxon>Eukaryota</taxon>
        <taxon>Fungi</taxon>
        <taxon>Dikarya</taxon>
        <taxon>Basidiomycota</taxon>
        <taxon>Agaricomycotina</taxon>
        <taxon>Tremellomycetes</taxon>
        <taxon>Tremellales</taxon>
        <taxon>Trimorphomycetaceae</taxon>
        <taxon>Saitozyma</taxon>
    </lineage>
</organism>
<name>A0A427YUE8_9TREE</name>
<dbReference type="PANTHER" id="PTHR48100">
    <property type="entry name" value="BROAD-SPECIFICITY PHOSPHATASE YOR283W-RELATED"/>
    <property type="match status" value="1"/>
</dbReference>
<reference evidence="3 4" key="1">
    <citation type="submission" date="2018-11" db="EMBL/GenBank/DDBJ databases">
        <title>Genome sequence of Saitozyma podzolica DSM 27192.</title>
        <authorList>
            <person name="Aliyu H."/>
            <person name="Gorte O."/>
            <person name="Ochsenreither K."/>
        </authorList>
    </citation>
    <scope>NUCLEOTIDE SEQUENCE [LARGE SCALE GENOMIC DNA]</scope>
    <source>
        <strain evidence="3 4">DSM 27192</strain>
    </source>
</reference>
<proteinExistence type="predicted"/>
<feature type="compositionally biased region" description="Low complexity" evidence="1">
    <location>
        <begin position="381"/>
        <end position="394"/>
    </location>
</feature>
<evidence type="ECO:0000313" key="3">
    <source>
        <dbReference type="EMBL" id="RSH94717.1"/>
    </source>
</evidence>
<dbReference type="OrthoDB" id="496981at2759"/>
<dbReference type="PANTHER" id="PTHR48100:SF1">
    <property type="entry name" value="HISTIDINE PHOSPHATASE FAMILY PROTEIN-RELATED"/>
    <property type="match status" value="1"/>
</dbReference>
<keyword evidence="2" id="KW-1133">Transmembrane helix</keyword>
<dbReference type="InterPro" id="IPR013078">
    <property type="entry name" value="His_Pase_superF_clade-1"/>
</dbReference>
<evidence type="ECO:0008006" key="5">
    <source>
        <dbReference type="Google" id="ProtNLM"/>
    </source>
</evidence>
<sequence>MTQTQPPRAHPDFPPVAEIESGGPPTSPGYLAPRKSSITRWPVPGFFVQTQGGKQYSFEPDLLARSFGLLDSTPERWGNLDKAVKQLNAGAPAGVAYKVLFLDSSAYIVEDSGRVGIGRHGQGWHNFGASKYGIDPWEDKWTYLNGDGEITWGPDPELTPEGVRQAREIQKTWKKEVEFGAPVNNEVMRWYVSPLTRTGQTMLESFGELLTGTPEVWEDWREIYGSHTCDKRSTRSYIAKRFPAFQIEEGFAEDDPLWTVDYRETDESMQVRSRNALDRIFDEQTGAKEIYISVTSHSAIFRNTLAVLNHQPYPLATGEMIPVVVKATRVGGVNGIGPNVFPSKATRIFGHQTHSSTSPGAKATDGAVTAKVVNAGASATASASASTPSDTSGMSGTGTDGTTASASSVAQSSGSTGVSSSLYLFTFLITILVLGLISAALLLRAYYVRRQFQRRVEAAIRAGQPLPEDAAQALGLVRPRRKNEKKVGPMPGLWESEMYIDRKADEVGDEEKGWAHLTPVSIVHYPPPREPTPPPELPLVLPPRRNLMRETIALFRSEPARPQLQRLETSTSMRPLAPALTVPNPGEEVTVGVLISLPFEERVGEDRWVGEEGEEGVVPEF</sequence>
<dbReference type="InterPro" id="IPR029033">
    <property type="entry name" value="His_PPase_superfam"/>
</dbReference>
<feature type="transmembrane region" description="Helical" evidence="2">
    <location>
        <begin position="422"/>
        <end position="447"/>
    </location>
</feature>
<dbReference type="Pfam" id="PF00300">
    <property type="entry name" value="His_Phos_1"/>
    <property type="match status" value="1"/>
</dbReference>
<keyword evidence="2" id="KW-0812">Transmembrane</keyword>
<accession>A0A427YUE8</accession>
<dbReference type="GO" id="GO:0016791">
    <property type="term" value="F:phosphatase activity"/>
    <property type="evidence" value="ECO:0007669"/>
    <property type="project" value="TreeGrafter"/>
</dbReference>
<comment type="caution">
    <text evidence="3">The sequence shown here is derived from an EMBL/GenBank/DDBJ whole genome shotgun (WGS) entry which is preliminary data.</text>
</comment>